<evidence type="ECO:0000256" key="5">
    <source>
        <dbReference type="ARBA" id="ARBA00023136"/>
    </source>
</evidence>
<dbReference type="Pfam" id="PF00892">
    <property type="entry name" value="EamA"/>
    <property type="match status" value="2"/>
</dbReference>
<dbReference type="EMBL" id="JBHTMU010000003">
    <property type="protein sequence ID" value="MFD1341324.1"/>
    <property type="molecule type" value="Genomic_DNA"/>
</dbReference>
<dbReference type="PANTHER" id="PTHR22911">
    <property type="entry name" value="ACYL-MALONYL CONDENSING ENZYME-RELATED"/>
    <property type="match status" value="1"/>
</dbReference>
<keyword evidence="5 6" id="KW-0472">Membrane</keyword>
<feature type="transmembrane region" description="Helical" evidence="6">
    <location>
        <begin position="151"/>
        <end position="168"/>
    </location>
</feature>
<dbReference type="Gene3D" id="1.10.3730.20">
    <property type="match status" value="2"/>
</dbReference>
<keyword evidence="4 6" id="KW-1133">Transmembrane helix</keyword>
<comment type="subcellular location">
    <subcellularLocation>
        <location evidence="1">Membrane</location>
        <topology evidence="1">Multi-pass membrane protein</topology>
    </subcellularLocation>
</comment>
<dbReference type="SUPFAM" id="SSF103481">
    <property type="entry name" value="Multidrug resistance efflux transporter EmrE"/>
    <property type="match status" value="2"/>
</dbReference>
<feature type="transmembrane region" description="Helical" evidence="6">
    <location>
        <begin position="263"/>
        <end position="281"/>
    </location>
</feature>
<evidence type="ECO:0000256" key="1">
    <source>
        <dbReference type="ARBA" id="ARBA00004141"/>
    </source>
</evidence>
<evidence type="ECO:0000313" key="8">
    <source>
        <dbReference type="EMBL" id="MFD1341324.1"/>
    </source>
</evidence>
<sequence>MERSELRPVVGISWMIATGICFVMVTALVKTLGGSVPAAESAFLRYLLGLVFLVPVWTRLRQMRLTRRQLRLFGVRGAFHTLGVICWFYAMSRIPIAEVTAMNYLNPIYVSILAVFFLGERIALRRILAIVAALGGALLILRPGFRELDPGHIAMIATALFFAGSYLTAKILSDEIEAGLVVAMLSIVVTIGLAPFAAMDWVWPNAWQLFVLFGVAAFATLGHYAMTRAFAAAPVTVTQPVTFLQLVWAVLLGAALFDEPPDPYVIAGGLVIVASVVFLSLREAQLKRQITPSVHETKG</sequence>
<evidence type="ECO:0000259" key="7">
    <source>
        <dbReference type="Pfam" id="PF00892"/>
    </source>
</evidence>
<evidence type="ECO:0000313" key="9">
    <source>
        <dbReference type="Proteomes" id="UP001597135"/>
    </source>
</evidence>
<comment type="caution">
    <text evidence="8">The sequence shown here is derived from an EMBL/GenBank/DDBJ whole genome shotgun (WGS) entry which is preliminary data.</text>
</comment>
<name>A0ABW3ZDV5_9RHOB</name>
<evidence type="ECO:0000256" key="3">
    <source>
        <dbReference type="ARBA" id="ARBA00022692"/>
    </source>
</evidence>
<organism evidence="8 9">
    <name type="scientific">Litorisediminicola beolgyonensis</name>
    <dbReference type="NCBI Taxonomy" id="1173614"/>
    <lineage>
        <taxon>Bacteria</taxon>
        <taxon>Pseudomonadati</taxon>
        <taxon>Pseudomonadota</taxon>
        <taxon>Alphaproteobacteria</taxon>
        <taxon>Rhodobacterales</taxon>
        <taxon>Paracoccaceae</taxon>
        <taxon>Litorisediminicola</taxon>
    </lineage>
</organism>
<feature type="domain" description="EamA" evidence="7">
    <location>
        <begin position="11"/>
        <end position="141"/>
    </location>
</feature>
<dbReference type="InterPro" id="IPR037185">
    <property type="entry name" value="EmrE-like"/>
</dbReference>
<accession>A0ABW3ZDV5</accession>
<dbReference type="Proteomes" id="UP001597135">
    <property type="component" value="Unassembled WGS sequence"/>
</dbReference>
<dbReference type="InterPro" id="IPR000620">
    <property type="entry name" value="EamA_dom"/>
</dbReference>
<feature type="transmembrane region" description="Helical" evidence="6">
    <location>
        <begin position="126"/>
        <end position="145"/>
    </location>
</feature>
<evidence type="ECO:0000256" key="6">
    <source>
        <dbReference type="SAM" id="Phobius"/>
    </source>
</evidence>
<feature type="transmembrane region" description="Helical" evidence="6">
    <location>
        <begin position="72"/>
        <end position="90"/>
    </location>
</feature>
<keyword evidence="3 6" id="KW-0812">Transmembrane</keyword>
<feature type="transmembrane region" description="Helical" evidence="6">
    <location>
        <begin position="237"/>
        <end position="257"/>
    </location>
</feature>
<feature type="transmembrane region" description="Helical" evidence="6">
    <location>
        <begin position="12"/>
        <end position="31"/>
    </location>
</feature>
<protein>
    <submittedName>
        <fullName evidence="8">DMT family transporter</fullName>
    </submittedName>
</protein>
<comment type="similarity">
    <text evidence="2">Belongs to the drug/metabolite transporter (DMT) superfamily. 10 TMS drug/metabolite exporter (DME) (TC 2.A.7.3) family.</text>
</comment>
<feature type="domain" description="EamA" evidence="7">
    <location>
        <begin position="151"/>
        <end position="280"/>
    </location>
</feature>
<dbReference type="RefSeq" id="WP_386801383.1">
    <property type="nucleotide sequence ID" value="NZ_JBHTMU010000003.1"/>
</dbReference>
<reference evidence="9" key="1">
    <citation type="journal article" date="2019" name="Int. J. Syst. Evol. Microbiol.">
        <title>The Global Catalogue of Microorganisms (GCM) 10K type strain sequencing project: providing services to taxonomists for standard genome sequencing and annotation.</title>
        <authorList>
            <consortium name="The Broad Institute Genomics Platform"/>
            <consortium name="The Broad Institute Genome Sequencing Center for Infectious Disease"/>
            <person name="Wu L."/>
            <person name="Ma J."/>
        </authorList>
    </citation>
    <scope>NUCLEOTIDE SEQUENCE [LARGE SCALE GENOMIC DNA]</scope>
    <source>
        <strain evidence="9">CCUG 62953</strain>
    </source>
</reference>
<feature type="transmembrane region" description="Helical" evidence="6">
    <location>
        <begin position="43"/>
        <end position="60"/>
    </location>
</feature>
<evidence type="ECO:0000256" key="2">
    <source>
        <dbReference type="ARBA" id="ARBA00009853"/>
    </source>
</evidence>
<proteinExistence type="inferred from homology"/>
<gene>
    <name evidence="8" type="ORF">ACFQ4E_02725</name>
</gene>
<dbReference type="PANTHER" id="PTHR22911:SF6">
    <property type="entry name" value="SOLUTE CARRIER FAMILY 35 MEMBER G1"/>
    <property type="match status" value="1"/>
</dbReference>
<evidence type="ECO:0000256" key="4">
    <source>
        <dbReference type="ARBA" id="ARBA00022989"/>
    </source>
</evidence>
<feature type="transmembrane region" description="Helical" evidence="6">
    <location>
        <begin position="205"/>
        <end position="225"/>
    </location>
</feature>
<keyword evidence="9" id="KW-1185">Reference proteome</keyword>
<feature type="transmembrane region" description="Helical" evidence="6">
    <location>
        <begin position="180"/>
        <end position="199"/>
    </location>
</feature>
<feature type="transmembrane region" description="Helical" evidence="6">
    <location>
        <begin position="102"/>
        <end position="119"/>
    </location>
</feature>